<keyword evidence="2" id="KW-1185">Reference proteome</keyword>
<name>A0A9N9FDV9_FUNMO</name>
<accession>A0A9N9FDV9</accession>
<reference evidence="1" key="1">
    <citation type="submission" date="2021-06" db="EMBL/GenBank/DDBJ databases">
        <authorList>
            <person name="Kallberg Y."/>
            <person name="Tangrot J."/>
            <person name="Rosling A."/>
        </authorList>
    </citation>
    <scope>NUCLEOTIDE SEQUENCE</scope>
    <source>
        <strain evidence="1">87-6 pot B 2015</strain>
    </source>
</reference>
<comment type="caution">
    <text evidence="1">The sequence shown here is derived from an EMBL/GenBank/DDBJ whole genome shotgun (WGS) entry which is preliminary data.</text>
</comment>
<dbReference type="Proteomes" id="UP000789375">
    <property type="component" value="Unassembled WGS sequence"/>
</dbReference>
<dbReference type="AlphaFoldDB" id="A0A9N9FDV9"/>
<evidence type="ECO:0000313" key="2">
    <source>
        <dbReference type="Proteomes" id="UP000789375"/>
    </source>
</evidence>
<proteinExistence type="predicted"/>
<protein>
    <submittedName>
        <fullName evidence="1">14220_t:CDS:1</fullName>
    </submittedName>
</protein>
<organism evidence="1 2">
    <name type="scientific">Funneliformis mosseae</name>
    <name type="common">Endomycorrhizal fungus</name>
    <name type="synonym">Glomus mosseae</name>
    <dbReference type="NCBI Taxonomy" id="27381"/>
    <lineage>
        <taxon>Eukaryota</taxon>
        <taxon>Fungi</taxon>
        <taxon>Fungi incertae sedis</taxon>
        <taxon>Mucoromycota</taxon>
        <taxon>Glomeromycotina</taxon>
        <taxon>Glomeromycetes</taxon>
        <taxon>Glomerales</taxon>
        <taxon>Glomeraceae</taxon>
        <taxon>Funneliformis</taxon>
    </lineage>
</organism>
<dbReference type="EMBL" id="CAJVPP010001014">
    <property type="protein sequence ID" value="CAG8528556.1"/>
    <property type="molecule type" value="Genomic_DNA"/>
</dbReference>
<evidence type="ECO:0000313" key="1">
    <source>
        <dbReference type="EMBL" id="CAG8528556.1"/>
    </source>
</evidence>
<gene>
    <name evidence="1" type="ORF">FMOSSE_LOCUS5393</name>
</gene>
<sequence>MSGYYHILDELVKALIQTGRYYQSEFNAVNLAQWPSGYALVSLK</sequence>